<evidence type="ECO:0000256" key="1">
    <source>
        <dbReference type="SAM" id="SignalP"/>
    </source>
</evidence>
<name>U6L8T6_9EIME</name>
<feature type="chain" id="PRO_5004672229" evidence="1">
    <location>
        <begin position="23"/>
        <end position="260"/>
    </location>
</feature>
<sequence>MVLYKTAAAVCLVALYGLHSEAGTVTTTYKFKAVNVEDDAYFAAKLVRNGKLAVHISEVSKDEDLISELQEKVAPSADLEQQTGTSEVSCNKLMEDSGLKSIFHHAFSNVGSYNYHELFQAALDAGITVFKDKGYQNKWNEIWGDADGANLAYLLGANSTKIGCVIGECIKVQTQEDDEPPTTENPTGDAFLFCQLSPAADKNKAPFDEDYFNALTARTAKLAAMTEEDLKAPSNGASATAAIPTILVASLVAMLTAVPA</sequence>
<dbReference type="EMBL" id="HG710173">
    <property type="protein sequence ID" value="CDJ45618.1"/>
    <property type="molecule type" value="Genomic_DNA"/>
</dbReference>
<dbReference type="VEuPathDB" id="ToxoDB:EBH_0012240"/>
<feature type="signal peptide" evidence="1">
    <location>
        <begin position="1"/>
        <end position="22"/>
    </location>
</feature>
<gene>
    <name evidence="2" type="ORF">EBH_0012240</name>
</gene>
<dbReference type="AlphaFoldDB" id="U6L8T6"/>
<accession>U6L8T6</accession>
<reference evidence="2" key="2">
    <citation type="submission" date="2013-10" db="EMBL/GenBank/DDBJ databases">
        <authorList>
            <person name="Aslett M."/>
        </authorList>
    </citation>
    <scope>NUCLEOTIDE SEQUENCE [LARGE SCALE GENOMIC DNA]</scope>
    <source>
        <strain evidence="2">Houghton</strain>
    </source>
</reference>
<reference evidence="2" key="1">
    <citation type="submission" date="2013-10" db="EMBL/GenBank/DDBJ databases">
        <title>Genomic analysis of the causative agents of coccidiosis in chickens.</title>
        <authorList>
            <person name="Reid A.J."/>
            <person name="Blake D."/>
            <person name="Billington K."/>
            <person name="Browne H."/>
            <person name="Dunn M."/>
            <person name="Hung S."/>
            <person name="Kawahara F."/>
            <person name="Miranda-Saavedra D."/>
            <person name="Mourier T."/>
            <person name="Nagra H."/>
            <person name="Otto T.D."/>
            <person name="Rawlings N."/>
            <person name="Sanchez A."/>
            <person name="Sanders M."/>
            <person name="Subramaniam C."/>
            <person name="Tay Y."/>
            <person name="Dear P."/>
            <person name="Doerig C."/>
            <person name="Gruber A."/>
            <person name="Parkinson J."/>
            <person name="Shirley M."/>
            <person name="Wan K.L."/>
            <person name="Berriman M."/>
            <person name="Tomley F."/>
            <person name="Pain A."/>
        </authorList>
    </citation>
    <scope>NUCLEOTIDE SEQUENCE [LARGE SCALE GENOMIC DNA]</scope>
    <source>
        <strain evidence="2">Houghton</strain>
    </source>
</reference>
<evidence type="ECO:0000313" key="3">
    <source>
        <dbReference type="Proteomes" id="UP000030750"/>
    </source>
</evidence>
<keyword evidence="3" id="KW-1185">Reference proteome</keyword>
<organism evidence="2 3">
    <name type="scientific">Eimeria brunetti</name>
    <dbReference type="NCBI Taxonomy" id="51314"/>
    <lineage>
        <taxon>Eukaryota</taxon>
        <taxon>Sar</taxon>
        <taxon>Alveolata</taxon>
        <taxon>Apicomplexa</taxon>
        <taxon>Conoidasida</taxon>
        <taxon>Coccidia</taxon>
        <taxon>Eucoccidiorida</taxon>
        <taxon>Eimeriorina</taxon>
        <taxon>Eimeriidae</taxon>
        <taxon>Eimeria</taxon>
    </lineage>
</organism>
<evidence type="ECO:0000313" key="2">
    <source>
        <dbReference type="EMBL" id="CDJ45618.1"/>
    </source>
</evidence>
<dbReference type="Proteomes" id="UP000030750">
    <property type="component" value="Unassembled WGS sequence"/>
</dbReference>
<protein>
    <submittedName>
        <fullName evidence="2">SAG family member</fullName>
    </submittedName>
</protein>
<keyword evidence="1" id="KW-0732">Signal</keyword>
<dbReference type="OrthoDB" id="347247at2759"/>
<proteinExistence type="predicted"/>